<evidence type="ECO:0000256" key="7">
    <source>
        <dbReference type="ARBA" id="ARBA00022777"/>
    </source>
</evidence>
<evidence type="ECO:0000259" key="13">
    <source>
        <dbReference type="PROSITE" id="PS50885"/>
    </source>
</evidence>
<dbReference type="PANTHER" id="PTHR45436:SF5">
    <property type="entry name" value="SENSOR HISTIDINE KINASE TRCS"/>
    <property type="match status" value="1"/>
</dbReference>
<dbReference type="InterPro" id="IPR036890">
    <property type="entry name" value="HATPase_C_sf"/>
</dbReference>
<evidence type="ECO:0000256" key="4">
    <source>
        <dbReference type="ARBA" id="ARBA00022553"/>
    </source>
</evidence>
<feature type="transmembrane region" description="Helical" evidence="11">
    <location>
        <begin position="163"/>
        <end position="184"/>
    </location>
</feature>
<evidence type="ECO:0000256" key="9">
    <source>
        <dbReference type="ARBA" id="ARBA00023012"/>
    </source>
</evidence>
<evidence type="ECO:0000256" key="5">
    <source>
        <dbReference type="ARBA" id="ARBA00022679"/>
    </source>
</evidence>
<reference evidence="14 15" key="1">
    <citation type="journal article" date="2016" name="Front. Microbiol.">
        <title>Genomic Resource of Rice Seed Associated Bacteria.</title>
        <authorList>
            <person name="Midha S."/>
            <person name="Bansal K."/>
            <person name="Sharma S."/>
            <person name="Kumar N."/>
            <person name="Patil P.P."/>
            <person name="Chaudhry V."/>
            <person name="Patil P.B."/>
        </authorList>
    </citation>
    <scope>NUCLEOTIDE SEQUENCE [LARGE SCALE GENOMIC DNA]</scope>
    <source>
        <strain evidence="14 15">NS226</strain>
    </source>
</reference>
<keyword evidence="4" id="KW-0597">Phosphoprotein</keyword>
<keyword evidence="7 14" id="KW-0418">Kinase</keyword>
<dbReference type="InterPro" id="IPR004358">
    <property type="entry name" value="Sig_transdc_His_kin-like_C"/>
</dbReference>
<comment type="catalytic activity">
    <reaction evidence="1">
        <text>ATP + protein L-histidine = ADP + protein N-phospho-L-histidine.</text>
        <dbReference type="EC" id="2.7.13.3"/>
    </reaction>
</comment>
<dbReference type="SUPFAM" id="SSF47384">
    <property type="entry name" value="Homodimeric domain of signal transducing histidine kinase"/>
    <property type="match status" value="1"/>
</dbReference>
<dbReference type="SUPFAM" id="SSF55874">
    <property type="entry name" value="ATPase domain of HSP90 chaperone/DNA topoisomerase II/histidine kinase"/>
    <property type="match status" value="1"/>
</dbReference>
<gene>
    <name evidence="14" type="ORF">NS226_20125</name>
</gene>
<evidence type="ECO:0000313" key="15">
    <source>
        <dbReference type="Proteomes" id="UP000078272"/>
    </source>
</evidence>
<dbReference type="InterPro" id="IPR036097">
    <property type="entry name" value="HisK_dim/P_sf"/>
</dbReference>
<dbReference type="PATRIC" id="fig|401562.3.peg.4448"/>
<dbReference type="Gene3D" id="3.30.565.10">
    <property type="entry name" value="Histidine kinase-like ATPase, C-terminal domain"/>
    <property type="match status" value="1"/>
</dbReference>
<dbReference type="PROSITE" id="PS50109">
    <property type="entry name" value="HIS_KIN"/>
    <property type="match status" value="1"/>
</dbReference>
<protein>
    <recommendedName>
        <fullName evidence="3">histidine kinase</fullName>
        <ecNumber evidence="3">2.7.13.3</ecNumber>
    </recommendedName>
</protein>
<evidence type="ECO:0000256" key="6">
    <source>
        <dbReference type="ARBA" id="ARBA00022692"/>
    </source>
</evidence>
<dbReference type="OrthoDB" id="9809567at2"/>
<evidence type="ECO:0000256" key="1">
    <source>
        <dbReference type="ARBA" id="ARBA00000085"/>
    </source>
</evidence>
<feature type="domain" description="HAMP" evidence="13">
    <location>
        <begin position="181"/>
        <end position="232"/>
    </location>
</feature>
<dbReference type="InterPro" id="IPR003594">
    <property type="entry name" value="HATPase_dom"/>
</dbReference>
<evidence type="ECO:0000256" key="2">
    <source>
        <dbReference type="ARBA" id="ARBA00004370"/>
    </source>
</evidence>
<dbReference type="AlphaFoldDB" id="A0A175R3K7"/>
<dbReference type="STRING" id="401562.NS365_12975"/>
<keyword evidence="9" id="KW-0902">Two-component regulatory system</keyword>
<evidence type="ECO:0000313" key="14">
    <source>
        <dbReference type="EMBL" id="KTQ85339.1"/>
    </source>
</evidence>
<dbReference type="InterPro" id="IPR003660">
    <property type="entry name" value="HAMP_dom"/>
</dbReference>
<comment type="caution">
    <text evidence="14">The sequence shown here is derived from an EMBL/GenBank/DDBJ whole genome shotgun (WGS) entry which is preliminary data.</text>
</comment>
<evidence type="ECO:0000256" key="3">
    <source>
        <dbReference type="ARBA" id="ARBA00012438"/>
    </source>
</evidence>
<accession>A0A175R3K7</accession>
<sequence>MSSLWAIAAFLVIGGLISQLYERTAQSGFEAVVRAQLFNLVNAVTVDENGALRGVPDLGDLAYSQPLSGWYWEVLPASANTTGRLTSFSLGRARIADVPETAAPFDMQYRRDYRVPGLDGETLYVEEAEVVLDGENHAARFRVMGNASTLDADIAAFNRSLTLYLGLFGLGSTVINALAILYGLRPLSVVQRSLASVRAGERERLEGSFPTEIQPLAAEMNALIDSNRRIIERARTQVGNLAHALKTPVAVLLNEAGAIGGERGRVLREQGERMQAHVQHYLDRARIAAGGESAIARTPVRPVVDRLLRVMVKLNPGFRIDARIDPAAERLVFAGEQQDLEEMLGNLLENAAKYGRSRIELTLAVSDAASFAVTVSDDGPGLTPQEIVEATKRGRRFDETVPGSGLGLSIVAETVLQYRGGFQLERSEFGGLRACLTLPRSGDAPIS</sequence>
<evidence type="ECO:0000256" key="11">
    <source>
        <dbReference type="SAM" id="Phobius"/>
    </source>
</evidence>
<dbReference type="GO" id="GO:0000155">
    <property type="term" value="F:phosphorelay sensor kinase activity"/>
    <property type="evidence" value="ECO:0007669"/>
    <property type="project" value="InterPro"/>
</dbReference>
<dbReference type="Gene3D" id="1.10.287.130">
    <property type="match status" value="1"/>
</dbReference>
<proteinExistence type="predicted"/>
<dbReference type="InterPro" id="IPR003661">
    <property type="entry name" value="HisK_dim/P_dom"/>
</dbReference>
<dbReference type="Proteomes" id="UP000078272">
    <property type="component" value="Unassembled WGS sequence"/>
</dbReference>
<dbReference type="InterPro" id="IPR050428">
    <property type="entry name" value="TCS_sensor_his_kinase"/>
</dbReference>
<name>A0A175R3K7_9HYPH</name>
<dbReference type="PRINTS" id="PR00344">
    <property type="entry name" value="BCTRLSENSOR"/>
</dbReference>
<dbReference type="SMART" id="SM00388">
    <property type="entry name" value="HisKA"/>
    <property type="match status" value="1"/>
</dbReference>
<keyword evidence="6 11" id="KW-0812">Transmembrane</keyword>
<organism evidence="14 15">
    <name type="scientific">Aureimonas ureilytica</name>
    <dbReference type="NCBI Taxonomy" id="401562"/>
    <lineage>
        <taxon>Bacteria</taxon>
        <taxon>Pseudomonadati</taxon>
        <taxon>Pseudomonadota</taxon>
        <taxon>Alphaproteobacteria</taxon>
        <taxon>Hyphomicrobiales</taxon>
        <taxon>Aurantimonadaceae</taxon>
        <taxon>Aureimonas</taxon>
    </lineage>
</organism>
<comment type="subcellular location">
    <subcellularLocation>
        <location evidence="2">Membrane</location>
    </subcellularLocation>
</comment>
<evidence type="ECO:0000256" key="10">
    <source>
        <dbReference type="ARBA" id="ARBA00023136"/>
    </source>
</evidence>
<dbReference type="PANTHER" id="PTHR45436">
    <property type="entry name" value="SENSOR HISTIDINE KINASE YKOH"/>
    <property type="match status" value="1"/>
</dbReference>
<dbReference type="GO" id="GO:0005886">
    <property type="term" value="C:plasma membrane"/>
    <property type="evidence" value="ECO:0007669"/>
    <property type="project" value="TreeGrafter"/>
</dbReference>
<dbReference type="Pfam" id="PF02518">
    <property type="entry name" value="HATPase_c"/>
    <property type="match status" value="1"/>
</dbReference>
<evidence type="ECO:0000259" key="12">
    <source>
        <dbReference type="PROSITE" id="PS50109"/>
    </source>
</evidence>
<dbReference type="SMART" id="SM00387">
    <property type="entry name" value="HATPase_c"/>
    <property type="match status" value="1"/>
</dbReference>
<keyword evidence="10 11" id="KW-0472">Membrane</keyword>
<dbReference type="PROSITE" id="PS50885">
    <property type="entry name" value="HAMP"/>
    <property type="match status" value="1"/>
</dbReference>
<dbReference type="CDD" id="cd00082">
    <property type="entry name" value="HisKA"/>
    <property type="match status" value="1"/>
</dbReference>
<keyword evidence="5" id="KW-0808">Transferase</keyword>
<dbReference type="EMBL" id="LDPZ01000061">
    <property type="protein sequence ID" value="KTQ85339.1"/>
    <property type="molecule type" value="Genomic_DNA"/>
</dbReference>
<evidence type="ECO:0000256" key="8">
    <source>
        <dbReference type="ARBA" id="ARBA00022989"/>
    </source>
</evidence>
<dbReference type="InterPro" id="IPR005467">
    <property type="entry name" value="His_kinase_dom"/>
</dbReference>
<keyword evidence="8 11" id="KW-1133">Transmembrane helix</keyword>
<feature type="domain" description="Histidine kinase" evidence="12">
    <location>
        <begin position="240"/>
        <end position="442"/>
    </location>
</feature>
<dbReference type="EC" id="2.7.13.3" evidence="3"/>